<organism evidence="2 3">
    <name type="scientific">Ignelater luminosus</name>
    <name type="common">Cucubano</name>
    <name type="synonym">Pyrophorus luminosus</name>
    <dbReference type="NCBI Taxonomy" id="2038154"/>
    <lineage>
        <taxon>Eukaryota</taxon>
        <taxon>Metazoa</taxon>
        <taxon>Ecdysozoa</taxon>
        <taxon>Arthropoda</taxon>
        <taxon>Hexapoda</taxon>
        <taxon>Insecta</taxon>
        <taxon>Pterygota</taxon>
        <taxon>Neoptera</taxon>
        <taxon>Endopterygota</taxon>
        <taxon>Coleoptera</taxon>
        <taxon>Polyphaga</taxon>
        <taxon>Elateriformia</taxon>
        <taxon>Elateroidea</taxon>
        <taxon>Elateridae</taxon>
        <taxon>Agrypninae</taxon>
        <taxon>Pyrophorini</taxon>
        <taxon>Ignelater</taxon>
    </lineage>
</organism>
<sequence length="340" mass="39287">MVLVLIIIVAVLVTLINFLDVKKFSTEKQLPIWIFPILLMFTVGIPVAVIILCMFALYRQCIGIILNIRHGERFIRLLNAKDTLHTINATLQNVINNVLIYQCPKTMSASEFYEALKEKLHQPYTLPKFKVIFKKQFGYSYMLKEKSIFNICFRKMEIINSDNHKLSKTEFMLLINKGANSHLPEDDRMPWEILVGSQPIQWADDQYNYYFALCRYHHSILDGEALMKLTVASYADKENTATTSEKTSNVIMKLCELYESFLAFILIPSWCVLNFVLKKRRKHTILDGKTSNQYHYAINIEDHSGYVQKIKRIKSKIPGASFSAVLFTAVSASLEEFCIK</sequence>
<keyword evidence="1" id="KW-1133">Transmembrane helix</keyword>
<accession>A0A8K0CL74</accession>
<reference evidence="2" key="1">
    <citation type="submission" date="2019-08" db="EMBL/GenBank/DDBJ databases">
        <title>The genome of the North American firefly Photinus pyralis.</title>
        <authorList>
            <consortium name="Photinus pyralis genome working group"/>
            <person name="Fallon T.R."/>
            <person name="Sander Lower S.E."/>
            <person name="Weng J.-K."/>
        </authorList>
    </citation>
    <scope>NUCLEOTIDE SEQUENCE</scope>
    <source>
        <strain evidence="2">TRF0915ILg1</strain>
        <tissue evidence="2">Whole body</tissue>
    </source>
</reference>
<keyword evidence="3" id="KW-1185">Reference proteome</keyword>
<feature type="non-terminal residue" evidence="2">
    <location>
        <position position="340"/>
    </location>
</feature>
<dbReference type="EMBL" id="VTPC01082311">
    <property type="protein sequence ID" value="KAF2887676.1"/>
    <property type="molecule type" value="Genomic_DNA"/>
</dbReference>
<proteinExistence type="predicted"/>
<protein>
    <submittedName>
        <fullName evidence="2">Uncharacterized protein</fullName>
    </submittedName>
</protein>
<keyword evidence="1" id="KW-0812">Transmembrane</keyword>
<comment type="caution">
    <text evidence="2">The sequence shown here is derived from an EMBL/GenBank/DDBJ whole genome shotgun (WGS) entry which is preliminary data.</text>
</comment>
<evidence type="ECO:0000256" key="1">
    <source>
        <dbReference type="SAM" id="Phobius"/>
    </source>
</evidence>
<keyword evidence="1" id="KW-0472">Membrane</keyword>
<name>A0A8K0CL74_IGNLU</name>
<dbReference type="Proteomes" id="UP000801492">
    <property type="component" value="Unassembled WGS sequence"/>
</dbReference>
<dbReference type="AlphaFoldDB" id="A0A8K0CL74"/>
<feature type="transmembrane region" description="Helical" evidence="1">
    <location>
        <begin position="257"/>
        <end position="277"/>
    </location>
</feature>
<evidence type="ECO:0000313" key="3">
    <source>
        <dbReference type="Proteomes" id="UP000801492"/>
    </source>
</evidence>
<dbReference type="OrthoDB" id="619536at2759"/>
<evidence type="ECO:0000313" key="2">
    <source>
        <dbReference type="EMBL" id="KAF2887676.1"/>
    </source>
</evidence>
<feature type="transmembrane region" description="Helical" evidence="1">
    <location>
        <begin position="34"/>
        <end position="58"/>
    </location>
</feature>
<gene>
    <name evidence="2" type="ORF">ILUMI_18497</name>
</gene>